<keyword evidence="4" id="KW-1185">Reference proteome</keyword>
<sequence length="373" mass="43152">MKFAIITHVLHKKQNEKYFAYEPYVREMNLWGKYVDEIILVAPKSSKKVNPIESTYHHSNIKFEEIPIFDITSVKNILKSLIVIPGILFKIFSVMKKADHIHLRCPGNIGLLGCFVQIFFSNKPKTAKYAGNWDPKSKQPLSYRLQKWILSNTFLTRNCKVLVYGEWEHQSKNILPFFTASYSENEIVKLQEKNLNNKINFIYVGAFSKGKQPLLSVKVIEILKNEGFNVKLNMYGFGDEFKTVKKYIENKLLANTVFLHGNKPKEEVKGAYKQAHFLLFISKSEGWPKVVAEAMFWSCLPISSPVSCVPFMLDYGNRGVLVESDVNLIVSKIKELIKNKTAYQFKVEEARKWSQKYTLELFSTSIHKLLLDE</sequence>
<reference evidence="3 4" key="1">
    <citation type="submission" date="2016-11" db="EMBL/GenBank/DDBJ databases">
        <title>Tenacibaculum sp. LPB0136, isolated from marine environment.</title>
        <authorList>
            <person name="Kim E."/>
            <person name="Yi H."/>
        </authorList>
    </citation>
    <scope>NUCLEOTIDE SEQUENCE [LARGE SCALE GENOMIC DNA]</scope>
    <source>
        <strain evidence="3 4">LPB0136</strain>
    </source>
</reference>
<dbReference type="OrthoDB" id="9811239at2"/>
<organism evidence="3 4">
    <name type="scientific">Tenacibaculum todarodis</name>
    <dbReference type="NCBI Taxonomy" id="1850252"/>
    <lineage>
        <taxon>Bacteria</taxon>
        <taxon>Pseudomonadati</taxon>
        <taxon>Bacteroidota</taxon>
        <taxon>Flavobacteriia</taxon>
        <taxon>Flavobacteriales</taxon>
        <taxon>Flavobacteriaceae</taxon>
        <taxon>Tenacibaculum</taxon>
    </lineage>
</organism>
<proteinExistence type="predicted"/>
<dbReference type="PANTHER" id="PTHR46401:SF2">
    <property type="entry name" value="GLYCOSYLTRANSFERASE WBBK-RELATED"/>
    <property type="match status" value="1"/>
</dbReference>
<dbReference type="Gene3D" id="3.40.50.2000">
    <property type="entry name" value="Glycogen Phosphorylase B"/>
    <property type="match status" value="1"/>
</dbReference>
<dbReference type="CDD" id="cd03801">
    <property type="entry name" value="GT4_PimA-like"/>
    <property type="match status" value="1"/>
</dbReference>
<dbReference type="PANTHER" id="PTHR46401">
    <property type="entry name" value="GLYCOSYLTRANSFERASE WBBK-RELATED"/>
    <property type="match status" value="1"/>
</dbReference>
<name>A0A1L3JHS5_9FLAO</name>
<evidence type="ECO:0000259" key="2">
    <source>
        <dbReference type="Pfam" id="PF00534"/>
    </source>
</evidence>
<evidence type="ECO:0000256" key="1">
    <source>
        <dbReference type="ARBA" id="ARBA00022679"/>
    </source>
</evidence>
<dbReference type="SUPFAM" id="SSF53756">
    <property type="entry name" value="UDP-Glycosyltransferase/glycogen phosphorylase"/>
    <property type="match status" value="1"/>
</dbReference>
<feature type="domain" description="Glycosyl transferase family 1" evidence="2">
    <location>
        <begin position="195"/>
        <end position="352"/>
    </location>
</feature>
<dbReference type="STRING" id="1850252.LPB136_04640"/>
<dbReference type="RefSeq" id="WP_072555014.1">
    <property type="nucleotide sequence ID" value="NZ_CP018155.1"/>
</dbReference>
<dbReference type="KEGG" id="ten:LPB136_04640"/>
<dbReference type="Pfam" id="PF00534">
    <property type="entry name" value="Glycos_transf_1"/>
    <property type="match status" value="1"/>
</dbReference>
<accession>A0A1L3JHS5</accession>
<dbReference type="GO" id="GO:0016757">
    <property type="term" value="F:glycosyltransferase activity"/>
    <property type="evidence" value="ECO:0007669"/>
    <property type="project" value="InterPro"/>
</dbReference>
<evidence type="ECO:0000313" key="4">
    <source>
        <dbReference type="Proteomes" id="UP000181898"/>
    </source>
</evidence>
<dbReference type="AlphaFoldDB" id="A0A1L3JHS5"/>
<dbReference type="GO" id="GO:0009103">
    <property type="term" value="P:lipopolysaccharide biosynthetic process"/>
    <property type="evidence" value="ECO:0007669"/>
    <property type="project" value="TreeGrafter"/>
</dbReference>
<gene>
    <name evidence="3" type="ORF">LPB136_04640</name>
</gene>
<evidence type="ECO:0000313" key="3">
    <source>
        <dbReference type="EMBL" id="APG64690.1"/>
    </source>
</evidence>
<dbReference type="InterPro" id="IPR001296">
    <property type="entry name" value="Glyco_trans_1"/>
</dbReference>
<dbReference type="EMBL" id="CP018155">
    <property type="protein sequence ID" value="APG64690.1"/>
    <property type="molecule type" value="Genomic_DNA"/>
</dbReference>
<keyword evidence="1 3" id="KW-0808">Transferase</keyword>
<protein>
    <submittedName>
        <fullName evidence="3">Glycosyl transferase</fullName>
    </submittedName>
</protein>
<dbReference type="Proteomes" id="UP000181898">
    <property type="component" value="Chromosome"/>
</dbReference>